<gene>
    <name evidence="1" type="ORF">I5M32_11190</name>
</gene>
<dbReference type="RefSeq" id="WP_200586325.1">
    <property type="nucleotide sequence ID" value="NZ_JAEHFY010000014.1"/>
</dbReference>
<organism evidence="1 2">
    <name type="scientific">Pedobacter segetis</name>
    <dbReference type="NCBI Taxonomy" id="2793069"/>
    <lineage>
        <taxon>Bacteria</taxon>
        <taxon>Pseudomonadati</taxon>
        <taxon>Bacteroidota</taxon>
        <taxon>Sphingobacteriia</taxon>
        <taxon>Sphingobacteriales</taxon>
        <taxon>Sphingobacteriaceae</taxon>
        <taxon>Pedobacter</taxon>
    </lineage>
</organism>
<evidence type="ECO:0000313" key="2">
    <source>
        <dbReference type="Proteomes" id="UP000660024"/>
    </source>
</evidence>
<dbReference type="Proteomes" id="UP000660024">
    <property type="component" value="Unassembled WGS sequence"/>
</dbReference>
<accession>A0ABS1BKZ7</accession>
<proteinExistence type="predicted"/>
<protein>
    <submittedName>
        <fullName evidence="1">Uncharacterized protein</fullName>
    </submittedName>
</protein>
<sequence length="45" mass="5244">MATTKSNLKADLKSLGLRLPHGYDVVKRTKKKRVVKKRKPIKRKK</sequence>
<comment type="caution">
    <text evidence="1">The sequence shown here is derived from an EMBL/GenBank/DDBJ whole genome shotgun (WGS) entry which is preliminary data.</text>
</comment>
<name>A0ABS1BKZ7_9SPHI</name>
<reference evidence="1 2" key="1">
    <citation type="submission" date="2020-12" db="EMBL/GenBank/DDBJ databases">
        <title>Bacterial novel species Pedobacter sp. SD-b isolated from soil.</title>
        <authorList>
            <person name="Jung H.-Y."/>
        </authorList>
    </citation>
    <scope>NUCLEOTIDE SEQUENCE [LARGE SCALE GENOMIC DNA]</scope>
    <source>
        <strain evidence="1 2">SD-b</strain>
    </source>
</reference>
<keyword evidence="2" id="KW-1185">Reference proteome</keyword>
<dbReference type="EMBL" id="JAEHFY010000014">
    <property type="protein sequence ID" value="MBK0383521.1"/>
    <property type="molecule type" value="Genomic_DNA"/>
</dbReference>
<evidence type="ECO:0000313" key="1">
    <source>
        <dbReference type="EMBL" id="MBK0383521.1"/>
    </source>
</evidence>